<name>A0A183KIC5_9TREM</name>
<reference evidence="3" key="1">
    <citation type="submission" date="2016-06" db="UniProtKB">
        <authorList>
            <consortium name="WormBaseParasite"/>
        </authorList>
    </citation>
    <scope>IDENTIFICATION</scope>
</reference>
<sequence>MSHIIKIIPSGQNLLPTRTVQFIDELDSTVEFDKHTIHHHHHHHHQHQHHHQYEKFQSPVIIKTNSLHHQHSTCIDSLQKLVELTNIISTPPHLQSLFLPHTHTHTLNISLPDYSHSM</sequence>
<dbReference type="EMBL" id="UZAK01037013">
    <property type="protein sequence ID" value="VDP57435.1"/>
    <property type="molecule type" value="Genomic_DNA"/>
</dbReference>
<proteinExistence type="predicted"/>
<reference evidence="1 2" key="2">
    <citation type="submission" date="2018-11" db="EMBL/GenBank/DDBJ databases">
        <authorList>
            <consortium name="Pathogen Informatics"/>
        </authorList>
    </citation>
    <scope>NUCLEOTIDE SEQUENCE [LARGE SCALE GENOMIC DNA]</scope>
    <source>
        <strain evidence="1">Dakar</strain>
        <strain evidence="2">Dakar, Senegal</strain>
    </source>
</reference>
<dbReference type="AlphaFoldDB" id="A0A183KIC5"/>
<dbReference type="Proteomes" id="UP000279833">
    <property type="component" value="Unassembled WGS sequence"/>
</dbReference>
<evidence type="ECO:0000313" key="3">
    <source>
        <dbReference type="WBParaSite" id="SCUD_0001478301-mRNA-1"/>
    </source>
</evidence>
<accession>A0A183KIC5</accession>
<dbReference type="WBParaSite" id="SCUD_0001478301-mRNA-1">
    <property type="protein sequence ID" value="SCUD_0001478301-mRNA-1"/>
    <property type="gene ID" value="SCUD_0001478301"/>
</dbReference>
<organism evidence="3">
    <name type="scientific">Schistosoma curassoni</name>
    <dbReference type="NCBI Taxonomy" id="6186"/>
    <lineage>
        <taxon>Eukaryota</taxon>
        <taxon>Metazoa</taxon>
        <taxon>Spiralia</taxon>
        <taxon>Lophotrochozoa</taxon>
        <taxon>Platyhelminthes</taxon>
        <taxon>Trematoda</taxon>
        <taxon>Digenea</taxon>
        <taxon>Strigeidida</taxon>
        <taxon>Schistosomatoidea</taxon>
        <taxon>Schistosomatidae</taxon>
        <taxon>Schistosoma</taxon>
    </lineage>
</organism>
<keyword evidence="2" id="KW-1185">Reference proteome</keyword>
<evidence type="ECO:0000313" key="2">
    <source>
        <dbReference type="Proteomes" id="UP000279833"/>
    </source>
</evidence>
<protein>
    <submittedName>
        <fullName evidence="1 3">Uncharacterized protein</fullName>
    </submittedName>
</protein>
<evidence type="ECO:0000313" key="1">
    <source>
        <dbReference type="EMBL" id="VDP57435.1"/>
    </source>
</evidence>
<gene>
    <name evidence="1" type="ORF">SCUD_LOCUS14780</name>
</gene>